<keyword evidence="3" id="KW-1185">Reference proteome</keyword>
<keyword evidence="1" id="KW-0472">Membrane</keyword>
<reference evidence="2" key="1">
    <citation type="journal article" date="2020" name="Stud. Mycol.">
        <title>101 Dothideomycetes genomes: a test case for predicting lifestyles and emergence of pathogens.</title>
        <authorList>
            <person name="Haridas S."/>
            <person name="Albert R."/>
            <person name="Binder M."/>
            <person name="Bloem J."/>
            <person name="Labutti K."/>
            <person name="Salamov A."/>
            <person name="Andreopoulos B."/>
            <person name="Baker S."/>
            <person name="Barry K."/>
            <person name="Bills G."/>
            <person name="Bluhm B."/>
            <person name="Cannon C."/>
            <person name="Castanera R."/>
            <person name="Culley D."/>
            <person name="Daum C."/>
            <person name="Ezra D."/>
            <person name="Gonzalez J."/>
            <person name="Henrissat B."/>
            <person name="Kuo A."/>
            <person name="Liang C."/>
            <person name="Lipzen A."/>
            <person name="Lutzoni F."/>
            <person name="Magnuson J."/>
            <person name="Mondo S."/>
            <person name="Nolan M."/>
            <person name="Ohm R."/>
            <person name="Pangilinan J."/>
            <person name="Park H.-J."/>
            <person name="Ramirez L."/>
            <person name="Alfaro M."/>
            <person name="Sun H."/>
            <person name="Tritt A."/>
            <person name="Yoshinaga Y."/>
            <person name="Zwiers L.-H."/>
            <person name="Turgeon B."/>
            <person name="Goodwin S."/>
            <person name="Spatafora J."/>
            <person name="Crous P."/>
            <person name="Grigoriev I."/>
        </authorList>
    </citation>
    <scope>NUCLEOTIDE SEQUENCE</scope>
    <source>
        <strain evidence="2">CBS 207.26</strain>
    </source>
</reference>
<protein>
    <submittedName>
        <fullName evidence="2">Uncharacterized protein</fullName>
    </submittedName>
</protein>
<dbReference type="Proteomes" id="UP000800200">
    <property type="component" value="Unassembled WGS sequence"/>
</dbReference>
<keyword evidence="1" id="KW-1133">Transmembrane helix</keyword>
<proteinExistence type="predicted"/>
<feature type="transmembrane region" description="Helical" evidence="1">
    <location>
        <begin position="325"/>
        <end position="345"/>
    </location>
</feature>
<gene>
    <name evidence="2" type="ORF">K469DRAFT_680377</name>
</gene>
<sequence length="350" mass="38908">MEIVPETLGLREKRLKPGLERVRWTCSCGLSLYDDFIELQPGGLGDLKRRLEDASAPRQCSSSNSATPAGALSIFGKFFSRMKPGSWSRRGNRKSPQDPGRLPTHHSLGHYAVSVANLSAPPTNVLYLLVCINSGNFGVELHHESIGHIKSDRALFHFLRESYAQRRSILLSAISLRTISSISLVKFAMDMSARVDIHPHLISCDKISCICVPPKSKVEPAPNSEYRCNPIPAPHIPPIGENYMMHLFSSPGCINSSQVWVYNQFPKRMCGRLMGQPDEPAEGWGVHFQEGWDWPKIWAVILILFLGGSTLFGVLYAALNKDVQSAFGIASYWITTATILLGYLATRNRM</sequence>
<dbReference type="OrthoDB" id="5355526at2759"/>
<evidence type="ECO:0000313" key="3">
    <source>
        <dbReference type="Proteomes" id="UP000800200"/>
    </source>
</evidence>
<evidence type="ECO:0000256" key="1">
    <source>
        <dbReference type="SAM" id="Phobius"/>
    </source>
</evidence>
<accession>A0A6A6DA48</accession>
<dbReference type="AlphaFoldDB" id="A0A6A6DA48"/>
<name>A0A6A6DA48_9PEZI</name>
<evidence type="ECO:0000313" key="2">
    <source>
        <dbReference type="EMBL" id="KAF2175152.1"/>
    </source>
</evidence>
<organism evidence="2 3">
    <name type="scientific">Zopfia rhizophila CBS 207.26</name>
    <dbReference type="NCBI Taxonomy" id="1314779"/>
    <lineage>
        <taxon>Eukaryota</taxon>
        <taxon>Fungi</taxon>
        <taxon>Dikarya</taxon>
        <taxon>Ascomycota</taxon>
        <taxon>Pezizomycotina</taxon>
        <taxon>Dothideomycetes</taxon>
        <taxon>Dothideomycetes incertae sedis</taxon>
        <taxon>Zopfiaceae</taxon>
        <taxon>Zopfia</taxon>
    </lineage>
</organism>
<dbReference type="EMBL" id="ML994743">
    <property type="protein sequence ID" value="KAF2175152.1"/>
    <property type="molecule type" value="Genomic_DNA"/>
</dbReference>
<feature type="transmembrane region" description="Helical" evidence="1">
    <location>
        <begin position="297"/>
        <end position="319"/>
    </location>
</feature>
<keyword evidence="1" id="KW-0812">Transmembrane</keyword>